<evidence type="ECO:0000313" key="2">
    <source>
        <dbReference type="EMBL" id="KAK7450699.1"/>
    </source>
</evidence>
<reference evidence="2 3" key="1">
    <citation type="journal article" date="2023" name="Sci. Data">
        <title>Genome assembly of the Korean intertidal mud-creeper Batillaria attramentaria.</title>
        <authorList>
            <person name="Patra A.K."/>
            <person name="Ho P.T."/>
            <person name="Jun S."/>
            <person name="Lee S.J."/>
            <person name="Kim Y."/>
            <person name="Won Y.J."/>
        </authorList>
    </citation>
    <scope>NUCLEOTIDE SEQUENCE [LARGE SCALE GENOMIC DNA]</scope>
    <source>
        <strain evidence="2">Wonlab-2016</strain>
    </source>
</reference>
<organism evidence="2 3">
    <name type="scientific">Batillaria attramentaria</name>
    <dbReference type="NCBI Taxonomy" id="370345"/>
    <lineage>
        <taxon>Eukaryota</taxon>
        <taxon>Metazoa</taxon>
        <taxon>Spiralia</taxon>
        <taxon>Lophotrochozoa</taxon>
        <taxon>Mollusca</taxon>
        <taxon>Gastropoda</taxon>
        <taxon>Caenogastropoda</taxon>
        <taxon>Sorbeoconcha</taxon>
        <taxon>Cerithioidea</taxon>
        <taxon>Batillariidae</taxon>
        <taxon>Batillaria</taxon>
    </lineage>
</organism>
<feature type="region of interest" description="Disordered" evidence="1">
    <location>
        <begin position="115"/>
        <end position="136"/>
    </location>
</feature>
<keyword evidence="3" id="KW-1185">Reference proteome</keyword>
<dbReference type="EMBL" id="JACVVK020000736">
    <property type="protein sequence ID" value="KAK7450699.1"/>
    <property type="molecule type" value="Genomic_DNA"/>
</dbReference>
<proteinExistence type="predicted"/>
<evidence type="ECO:0000313" key="3">
    <source>
        <dbReference type="Proteomes" id="UP001519460"/>
    </source>
</evidence>
<accession>A0ABD0J2S9</accession>
<name>A0ABD0J2S9_9CAEN</name>
<dbReference type="AlphaFoldDB" id="A0ABD0J2S9"/>
<gene>
    <name evidence="2" type="ORF">BaRGS_00039905</name>
</gene>
<evidence type="ECO:0008006" key="4">
    <source>
        <dbReference type="Google" id="ProtNLM"/>
    </source>
</evidence>
<comment type="caution">
    <text evidence="2">The sequence shown here is derived from an EMBL/GenBank/DDBJ whole genome shotgun (WGS) entry which is preliminary data.</text>
</comment>
<feature type="non-terminal residue" evidence="2">
    <location>
        <position position="1"/>
    </location>
</feature>
<protein>
    <recommendedName>
        <fullName evidence="4">Senescence domain-containing protein</fullName>
    </recommendedName>
</protein>
<dbReference type="Proteomes" id="UP001519460">
    <property type="component" value="Unassembled WGS sequence"/>
</dbReference>
<sequence>ARSTLGRSAILWLYAPSGGGEVVVPFRASDPQGVNTLFLSRIAAPVQAKYKSLLTANAVTDMDTIGPRLVSDLLGAVTCKFQSKIGTISGETGLLKGTGSIVGWLAKTLRQNAGDKENKKLSGAGRRKDEMCRSRN</sequence>
<feature type="non-terminal residue" evidence="2">
    <location>
        <position position="136"/>
    </location>
</feature>
<evidence type="ECO:0000256" key="1">
    <source>
        <dbReference type="SAM" id="MobiDB-lite"/>
    </source>
</evidence>